<dbReference type="PROSITE" id="PS01124">
    <property type="entry name" value="HTH_ARAC_FAMILY_2"/>
    <property type="match status" value="1"/>
</dbReference>
<protein>
    <submittedName>
        <fullName evidence="4">AraC-type DNA-binding protein</fullName>
    </submittedName>
</protein>
<evidence type="ECO:0000259" key="3">
    <source>
        <dbReference type="PROSITE" id="PS01124"/>
    </source>
</evidence>
<dbReference type="PANTHER" id="PTHR47893:SF1">
    <property type="entry name" value="REGULATORY PROTEIN PCHR"/>
    <property type="match status" value="1"/>
</dbReference>
<dbReference type="Proteomes" id="UP000190230">
    <property type="component" value="Unassembled WGS sequence"/>
</dbReference>
<evidence type="ECO:0000313" key="4">
    <source>
        <dbReference type="EMBL" id="SKB53917.1"/>
    </source>
</evidence>
<dbReference type="OrthoDB" id="799767at2"/>
<dbReference type="EMBL" id="FUYY01000002">
    <property type="protein sequence ID" value="SKB53917.1"/>
    <property type="molecule type" value="Genomic_DNA"/>
</dbReference>
<evidence type="ECO:0000313" key="5">
    <source>
        <dbReference type="Proteomes" id="UP000190230"/>
    </source>
</evidence>
<organism evidence="4 5">
    <name type="scientific">Salegentibacter holothuriorum</name>
    <dbReference type="NCBI Taxonomy" id="241145"/>
    <lineage>
        <taxon>Bacteria</taxon>
        <taxon>Pseudomonadati</taxon>
        <taxon>Bacteroidota</taxon>
        <taxon>Flavobacteriia</taxon>
        <taxon>Flavobacteriales</taxon>
        <taxon>Flavobacteriaceae</taxon>
        <taxon>Salegentibacter</taxon>
    </lineage>
</organism>
<keyword evidence="1" id="KW-0805">Transcription regulation</keyword>
<dbReference type="PANTHER" id="PTHR47893">
    <property type="entry name" value="REGULATORY PROTEIN PCHR"/>
    <property type="match status" value="1"/>
</dbReference>
<proteinExistence type="predicted"/>
<dbReference type="GO" id="GO:0003700">
    <property type="term" value="F:DNA-binding transcription factor activity"/>
    <property type="evidence" value="ECO:0007669"/>
    <property type="project" value="InterPro"/>
</dbReference>
<keyword evidence="4" id="KW-0238">DNA-binding</keyword>
<dbReference type="Pfam" id="PF12833">
    <property type="entry name" value="HTH_18"/>
    <property type="match status" value="1"/>
</dbReference>
<evidence type="ECO:0000256" key="1">
    <source>
        <dbReference type="ARBA" id="ARBA00023015"/>
    </source>
</evidence>
<feature type="domain" description="HTH araC/xylS-type" evidence="3">
    <location>
        <begin position="228"/>
        <end position="324"/>
    </location>
</feature>
<evidence type="ECO:0000256" key="2">
    <source>
        <dbReference type="ARBA" id="ARBA00023163"/>
    </source>
</evidence>
<dbReference type="SMART" id="SM00342">
    <property type="entry name" value="HTH_ARAC"/>
    <property type="match status" value="1"/>
</dbReference>
<accession>A0A1T5C3G1</accession>
<keyword evidence="2" id="KW-0804">Transcription</keyword>
<reference evidence="5" key="1">
    <citation type="submission" date="2017-02" db="EMBL/GenBank/DDBJ databases">
        <authorList>
            <person name="Varghese N."/>
            <person name="Submissions S."/>
        </authorList>
    </citation>
    <scope>NUCLEOTIDE SEQUENCE [LARGE SCALE GENOMIC DNA]</scope>
    <source>
        <strain evidence="5">DSM 23405</strain>
    </source>
</reference>
<dbReference type="STRING" id="241145.SAMN05660776_1767"/>
<dbReference type="InterPro" id="IPR009057">
    <property type="entry name" value="Homeodomain-like_sf"/>
</dbReference>
<dbReference type="InterPro" id="IPR018060">
    <property type="entry name" value="HTH_AraC"/>
</dbReference>
<gene>
    <name evidence="4" type="ORF">SAMN05660776_1767</name>
</gene>
<sequence>MYIESKLKEVDKTLFSLDLSGESESNIVQEEVTRHSLSWFKAKIKIQYARGIFIVDTHFENDKDLTDIFRIQGDYIQISYLGKGDSYLISSKKNKLIGMGRINCCYDCDTITTIKMPANKPTHYQAIFLSKTYYLQLLKEEAWITDTTFYKHIINGDPLKWGACKLPIDYSLYHILDEVTRGDWKKDFKKYYLDLRLKELFLSLHLCQEDAAKAMGAGLSEAQLEKIKTAHAYLLENFCNPPTIKELSRIVLLNELQLKRDFKRIFGKTIRSFIIELRMQKAKSLVGKHTVSEMAGILGYRSVPHFIHTFKKYYGYTPAQGMNQ</sequence>
<dbReference type="InterPro" id="IPR053142">
    <property type="entry name" value="PchR_regulatory_protein"/>
</dbReference>
<dbReference type="AlphaFoldDB" id="A0A1T5C3G1"/>
<dbReference type="RefSeq" id="WP_079720608.1">
    <property type="nucleotide sequence ID" value="NZ_FUYY01000002.1"/>
</dbReference>
<dbReference type="Gene3D" id="1.10.10.60">
    <property type="entry name" value="Homeodomain-like"/>
    <property type="match status" value="1"/>
</dbReference>
<dbReference type="GO" id="GO:0043565">
    <property type="term" value="F:sequence-specific DNA binding"/>
    <property type="evidence" value="ECO:0007669"/>
    <property type="project" value="InterPro"/>
</dbReference>
<name>A0A1T5C3G1_9FLAO</name>
<dbReference type="SUPFAM" id="SSF46689">
    <property type="entry name" value="Homeodomain-like"/>
    <property type="match status" value="2"/>
</dbReference>
<keyword evidence="5" id="KW-1185">Reference proteome</keyword>